<organism evidence="1 2">
    <name type="scientific">Diploscapter pachys</name>
    <dbReference type="NCBI Taxonomy" id="2018661"/>
    <lineage>
        <taxon>Eukaryota</taxon>
        <taxon>Metazoa</taxon>
        <taxon>Ecdysozoa</taxon>
        <taxon>Nematoda</taxon>
        <taxon>Chromadorea</taxon>
        <taxon>Rhabditida</taxon>
        <taxon>Rhabditina</taxon>
        <taxon>Rhabditomorpha</taxon>
        <taxon>Rhabditoidea</taxon>
        <taxon>Rhabditidae</taxon>
        <taxon>Diploscapter</taxon>
    </lineage>
</organism>
<evidence type="ECO:0000313" key="2">
    <source>
        <dbReference type="Proteomes" id="UP000218231"/>
    </source>
</evidence>
<comment type="caution">
    <text evidence="1">The sequence shown here is derived from an EMBL/GenBank/DDBJ whole genome shotgun (WGS) entry which is preliminary data.</text>
</comment>
<proteinExistence type="predicted"/>
<accession>A0A2A2KBL4</accession>
<protein>
    <submittedName>
        <fullName evidence="1">Uncharacterized protein</fullName>
    </submittedName>
</protein>
<keyword evidence="2" id="KW-1185">Reference proteome</keyword>
<dbReference type="EMBL" id="LIAE01009060">
    <property type="protein sequence ID" value="PAV71384.1"/>
    <property type="molecule type" value="Genomic_DNA"/>
</dbReference>
<dbReference type="AlphaFoldDB" id="A0A2A2KBL4"/>
<reference evidence="1 2" key="1">
    <citation type="journal article" date="2017" name="Curr. Biol.">
        <title>Genome architecture and evolution of a unichromosomal asexual nematode.</title>
        <authorList>
            <person name="Fradin H."/>
            <person name="Zegar C."/>
            <person name="Gutwein M."/>
            <person name="Lucas J."/>
            <person name="Kovtun M."/>
            <person name="Corcoran D."/>
            <person name="Baugh L.R."/>
            <person name="Kiontke K."/>
            <person name="Gunsalus K."/>
            <person name="Fitch D.H."/>
            <person name="Piano F."/>
        </authorList>
    </citation>
    <scope>NUCLEOTIDE SEQUENCE [LARGE SCALE GENOMIC DNA]</scope>
    <source>
        <strain evidence="1">PF1309</strain>
    </source>
</reference>
<name>A0A2A2KBL4_9BILA</name>
<sequence length="87" mass="8951">MTPRPVSTAAIAAAISARRSSMSSSGPIEMVAIRSCGPTTCTMAVTNSSASRPCVTRTRPIISVTLLICWPAAPRASPAVRPPGRDA</sequence>
<dbReference type="Proteomes" id="UP000218231">
    <property type="component" value="Unassembled WGS sequence"/>
</dbReference>
<gene>
    <name evidence="1" type="ORF">WR25_11113</name>
</gene>
<evidence type="ECO:0000313" key="1">
    <source>
        <dbReference type="EMBL" id="PAV71384.1"/>
    </source>
</evidence>